<dbReference type="Pfam" id="PF13561">
    <property type="entry name" value="adh_short_C2"/>
    <property type="match status" value="1"/>
</dbReference>
<dbReference type="InterPro" id="IPR051122">
    <property type="entry name" value="SDR_DHRS6-like"/>
</dbReference>
<dbReference type="EMBL" id="NTJZ01000021">
    <property type="protein sequence ID" value="PDH32164.1"/>
    <property type="molecule type" value="Genomic_DNA"/>
</dbReference>
<comment type="caution">
    <text evidence="3">The sequence shown here is derived from an EMBL/GenBank/DDBJ whole genome shotgun (WGS) entry which is preliminary data.</text>
</comment>
<dbReference type="InterPro" id="IPR036291">
    <property type="entry name" value="NAD(P)-bd_dom_sf"/>
</dbReference>
<evidence type="ECO:0000256" key="1">
    <source>
        <dbReference type="ARBA" id="ARBA00006484"/>
    </source>
</evidence>
<dbReference type="PANTHER" id="PTHR43477:SF1">
    <property type="entry name" value="DIHYDROANTICAPSIN 7-DEHYDROGENASE"/>
    <property type="match status" value="1"/>
</dbReference>
<dbReference type="InterPro" id="IPR002347">
    <property type="entry name" value="SDR_fam"/>
</dbReference>
<evidence type="ECO:0000313" key="4">
    <source>
        <dbReference type="Proteomes" id="UP000219329"/>
    </source>
</evidence>
<dbReference type="AlphaFoldDB" id="A0A2A5W782"/>
<evidence type="ECO:0000313" key="3">
    <source>
        <dbReference type="EMBL" id="PDH32164.1"/>
    </source>
</evidence>
<keyword evidence="2" id="KW-0560">Oxidoreductase</keyword>
<accession>A0A2A5W782</accession>
<organism evidence="3 4">
    <name type="scientific">OM182 bacterium MED-G28</name>
    <dbReference type="NCBI Taxonomy" id="1986256"/>
    <lineage>
        <taxon>Bacteria</taxon>
        <taxon>Pseudomonadati</taxon>
        <taxon>Pseudomonadota</taxon>
        <taxon>Gammaproteobacteria</taxon>
        <taxon>OMG group</taxon>
        <taxon>OM182 clade</taxon>
    </lineage>
</organism>
<gene>
    <name evidence="3" type="ORF">CNF02_12790</name>
</gene>
<dbReference type="SUPFAM" id="SSF51735">
    <property type="entry name" value="NAD(P)-binding Rossmann-fold domains"/>
    <property type="match status" value="1"/>
</dbReference>
<dbReference type="Gene3D" id="3.40.50.720">
    <property type="entry name" value="NAD(P)-binding Rossmann-like Domain"/>
    <property type="match status" value="1"/>
</dbReference>
<dbReference type="Proteomes" id="UP000219329">
    <property type="component" value="Unassembled WGS sequence"/>
</dbReference>
<dbReference type="PANTHER" id="PTHR43477">
    <property type="entry name" value="DIHYDROANTICAPSIN 7-DEHYDROGENASE"/>
    <property type="match status" value="1"/>
</dbReference>
<protein>
    <submittedName>
        <fullName evidence="3">Short-chain dehydrogenase</fullName>
    </submittedName>
</protein>
<comment type="similarity">
    <text evidence="1">Belongs to the short-chain dehydrogenases/reductases (SDR) family.</text>
</comment>
<dbReference type="PRINTS" id="PR00081">
    <property type="entry name" value="GDHRDH"/>
</dbReference>
<sequence>MTDKNLSGKNVVIIGGTAGIGLATAVAASELGANVWAAGRTEAHIEKARAVSNGKFEVRQADTHNAEELEAIFKEAGTIDHLVSAAIGGERTIKPFIEQTEEQFKAAYGKLWGYAKVVRVGVPYVAQNGSVTLVSGSPARKITPSTSALSCVGGSVENLVRCLAVELAPIRVNTVSPGTIDTAMFDQFGDERGERLAAMTSGHLIERGGMSEEVAEGLIFVMNNRFVTGTTVDVDGGRILS</sequence>
<reference evidence="3 4" key="1">
    <citation type="submission" date="2017-08" db="EMBL/GenBank/DDBJ databases">
        <title>Fine stratification of microbial communities through a metagenomic profile of the photic zone.</title>
        <authorList>
            <person name="Haro-Moreno J.M."/>
            <person name="Lopez-Perez M."/>
            <person name="De La Torre J."/>
            <person name="Picazo A."/>
            <person name="Camacho A."/>
            <person name="Rodriguez-Valera F."/>
        </authorList>
    </citation>
    <scope>NUCLEOTIDE SEQUENCE [LARGE SCALE GENOMIC DNA]</scope>
    <source>
        <strain evidence="3">MED-G28</strain>
    </source>
</reference>
<name>A0A2A5W782_9GAMM</name>
<evidence type="ECO:0000256" key="2">
    <source>
        <dbReference type="ARBA" id="ARBA00023002"/>
    </source>
</evidence>
<dbReference type="GO" id="GO:0016491">
    <property type="term" value="F:oxidoreductase activity"/>
    <property type="evidence" value="ECO:0007669"/>
    <property type="project" value="UniProtKB-KW"/>
</dbReference>
<proteinExistence type="inferred from homology"/>